<gene>
    <name evidence="2" type="ORF">Athai_31380</name>
</gene>
<evidence type="ECO:0000313" key="3">
    <source>
        <dbReference type="Proteomes" id="UP000611640"/>
    </source>
</evidence>
<feature type="compositionally biased region" description="Low complexity" evidence="1">
    <location>
        <begin position="297"/>
        <end position="309"/>
    </location>
</feature>
<proteinExistence type="predicted"/>
<protein>
    <submittedName>
        <fullName evidence="2">Uncharacterized protein</fullName>
    </submittedName>
</protein>
<dbReference type="EMBL" id="AP023355">
    <property type="protein sequence ID" value="BCJ35635.1"/>
    <property type="molecule type" value="Genomic_DNA"/>
</dbReference>
<reference evidence="2 3" key="1">
    <citation type="submission" date="2020-08" db="EMBL/GenBank/DDBJ databases">
        <title>Whole genome shotgun sequence of Actinocatenispora thailandica NBRC 105041.</title>
        <authorList>
            <person name="Komaki H."/>
            <person name="Tamura T."/>
        </authorList>
    </citation>
    <scope>NUCLEOTIDE SEQUENCE [LARGE SCALE GENOMIC DNA]</scope>
    <source>
        <strain evidence="2 3">NBRC 105041</strain>
    </source>
</reference>
<feature type="region of interest" description="Disordered" evidence="1">
    <location>
        <begin position="1"/>
        <end position="36"/>
    </location>
</feature>
<feature type="compositionally biased region" description="Pro residues" evidence="1">
    <location>
        <begin position="249"/>
        <end position="296"/>
    </location>
</feature>
<keyword evidence="3" id="KW-1185">Reference proteome</keyword>
<evidence type="ECO:0000256" key="1">
    <source>
        <dbReference type="SAM" id="MobiDB-lite"/>
    </source>
</evidence>
<evidence type="ECO:0000313" key="2">
    <source>
        <dbReference type="EMBL" id="BCJ35635.1"/>
    </source>
</evidence>
<dbReference type="RefSeq" id="WP_203962128.1">
    <property type="nucleotide sequence ID" value="NZ_AP023355.1"/>
</dbReference>
<feature type="compositionally biased region" description="Low complexity" evidence="1">
    <location>
        <begin position="1"/>
        <end position="15"/>
    </location>
</feature>
<feature type="region of interest" description="Disordered" evidence="1">
    <location>
        <begin position="228"/>
        <end position="321"/>
    </location>
</feature>
<sequence length="321" mass="33900">MSGDSNNSDSTSGSDFRGDPFGHKGTYPPTDIDVSNTNDLEQWASGDGYSWRKIEAAIVGGAAMVTSDDAAYAASLVSPQSIMDTAGAFQTAMDALTWLETFIDQQTDAIAGDGKSWQGDAADAFRAKMKTLSKWAGRQAERLSGGAGMGSSASLPNQLTTDANYLAWAQQTIQYLDRAWATIASNHGTDSNSDDLVTISSSKYAKPMIKQMLQVAETLADQYTATVPKVDSGGMDDPPGVTKPTPTLSTPPAPTLTTPKPPPKVTTPPPPKITTAPPPNITTAPPPPKVTTPPPFNLTTPPRAASTPRPRSRRRHRPSAT</sequence>
<name>A0A7R7DPQ0_9ACTN</name>
<feature type="compositionally biased region" description="Basic residues" evidence="1">
    <location>
        <begin position="310"/>
        <end position="321"/>
    </location>
</feature>
<dbReference type="KEGG" id="atl:Athai_31380"/>
<organism evidence="2 3">
    <name type="scientific">Actinocatenispora thailandica</name>
    <dbReference type="NCBI Taxonomy" id="227318"/>
    <lineage>
        <taxon>Bacteria</taxon>
        <taxon>Bacillati</taxon>
        <taxon>Actinomycetota</taxon>
        <taxon>Actinomycetes</taxon>
        <taxon>Micromonosporales</taxon>
        <taxon>Micromonosporaceae</taxon>
        <taxon>Actinocatenispora</taxon>
    </lineage>
</organism>
<dbReference type="Proteomes" id="UP000611640">
    <property type="component" value="Chromosome"/>
</dbReference>
<dbReference type="AlphaFoldDB" id="A0A7R7DPQ0"/>
<accession>A0A7R7DPQ0</accession>
<dbReference type="PRINTS" id="PR01217">
    <property type="entry name" value="PRICHEXTENSN"/>
</dbReference>